<comment type="caution">
    <text evidence="1">The sequence shown here is derived from an EMBL/GenBank/DDBJ whole genome shotgun (WGS) entry which is preliminary data.</text>
</comment>
<evidence type="ECO:0000313" key="1">
    <source>
        <dbReference type="EMBL" id="SEC63509.1"/>
    </source>
</evidence>
<reference evidence="1 2" key="1">
    <citation type="submission" date="2016-10" db="EMBL/GenBank/DDBJ databases">
        <authorList>
            <person name="Varghese N."/>
            <person name="Submissions S."/>
        </authorList>
    </citation>
    <scope>NUCLEOTIDE SEQUENCE [LARGE SCALE GENOMIC DNA]</scope>
    <source>
        <strain evidence="1 2">BS2773</strain>
    </source>
</reference>
<dbReference type="Proteomes" id="UP000182179">
    <property type="component" value="Unassembled WGS sequence"/>
</dbReference>
<accession>A0A1H4U472</accession>
<gene>
    <name evidence="1" type="ORF">SAMN04515675_0055</name>
</gene>
<evidence type="ECO:0008006" key="3">
    <source>
        <dbReference type="Google" id="ProtNLM"/>
    </source>
</evidence>
<keyword evidence="2" id="KW-1185">Reference proteome</keyword>
<sequence length="87" mass="9797">MELNAWIDSLSPIGASQVAADLLNEKRRTVDSWRRFENPPSFRAALNIVVVSRGQVDFNGIYNPFWAALKDKTAKFTLPGQGLDFKE</sequence>
<dbReference type="RefSeq" id="WP_139213463.1">
    <property type="nucleotide sequence ID" value="NZ_FNTS01000001.1"/>
</dbReference>
<protein>
    <recommendedName>
        <fullName evidence="3">Helix-turn-helix domain-containing protein</fullName>
    </recommendedName>
</protein>
<organism evidence="1 2">
    <name type="scientific">Pseudomonas costantinii</name>
    <dbReference type="NCBI Taxonomy" id="168469"/>
    <lineage>
        <taxon>Bacteria</taxon>
        <taxon>Pseudomonadati</taxon>
        <taxon>Pseudomonadota</taxon>
        <taxon>Gammaproteobacteria</taxon>
        <taxon>Pseudomonadales</taxon>
        <taxon>Pseudomonadaceae</taxon>
        <taxon>Pseudomonas</taxon>
    </lineage>
</organism>
<name>A0A1H4U472_9PSED</name>
<dbReference type="EMBL" id="FNTS01000001">
    <property type="protein sequence ID" value="SEC63509.1"/>
    <property type="molecule type" value="Genomic_DNA"/>
</dbReference>
<proteinExistence type="predicted"/>
<evidence type="ECO:0000313" key="2">
    <source>
        <dbReference type="Proteomes" id="UP000182179"/>
    </source>
</evidence>